<evidence type="ECO:0000313" key="7">
    <source>
        <dbReference type="Proteomes" id="UP000070620"/>
    </source>
</evidence>
<evidence type="ECO:0000256" key="2">
    <source>
        <dbReference type="ARBA" id="ARBA00023125"/>
    </source>
</evidence>
<keyword evidence="1" id="KW-0805">Transcription regulation</keyword>
<dbReference type="RefSeq" id="WP_067360329.1">
    <property type="nucleotide sequence ID" value="NZ_JBIUBN010000001.1"/>
</dbReference>
<dbReference type="PROSITE" id="PS50977">
    <property type="entry name" value="HTH_TETR_2"/>
    <property type="match status" value="1"/>
</dbReference>
<gene>
    <name evidence="6" type="ORF">AWW66_04940</name>
</gene>
<dbReference type="InterPro" id="IPR001647">
    <property type="entry name" value="HTH_TetR"/>
</dbReference>
<feature type="DNA-binding region" description="H-T-H motif" evidence="4">
    <location>
        <begin position="32"/>
        <end position="51"/>
    </location>
</feature>
<keyword evidence="2 4" id="KW-0238">DNA-binding</keyword>
<dbReference type="PANTHER" id="PTHR30055:SF234">
    <property type="entry name" value="HTH-TYPE TRANSCRIPTIONAL REGULATOR BETI"/>
    <property type="match status" value="1"/>
</dbReference>
<dbReference type="Gene3D" id="1.10.357.10">
    <property type="entry name" value="Tetracycline Repressor, domain 2"/>
    <property type="match status" value="1"/>
</dbReference>
<dbReference type="GO" id="GO:0000976">
    <property type="term" value="F:transcription cis-regulatory region binding"/>
    <property type="evidence" value="ECO:0007669"/>
    <property type="project" value="TreeGrafter"/>
</dbReference>
<reference evidence="6 7" key="1">
    <citation type="submission" date="2016-01" db="EMBL/GenBank/DDBJ databases">
        <title>Whole genome sequence and analysis of Micromonospora rosaria DSM 803, which can produce antibacterial substance rosamicin.</title>
        <authorList>
            <person name="Yang H."/>
            <person name="He X."/>
            <person name="Zhu D."/>
        </authorList>
    </citation>
    <scope>NUCLEOTIDE SEQUENCE [LARGE SCALE GENOMIC DNA]</scope>
    <source>
        <strain evidence="6 7">DSM 803</strain>
    </source>
</reference>
<dbReference type="PANTHER" id="PTHR30055">
    <property type="entry name" value="HTH-TYPE TRANSCRIPTIONAL REGULATOR RUTR"/>
    <property type="match status" value="1"/>
</dbReference>
<evidence type="ECO:0000256" key="3">
    <source>
        <dbReference type="ARBA" id="ARBA00023163"/>
    </source>
</evidence>
<evidence type="ECO:0000256" key="1">
    <source>
        <dbReference type="ARBA" id="ARBA00023015"/>
    </source>
</evidence>
<dbReference type="InterPro" id="IPR050109">
    <property type="entry name" value="HTH-type_TetR-like_transc_reg"/>
</dbReference>
<dbReference type="OrthoDB" id="8654052at2"/>
<dbReference type="Proteomes" id="UP000070620">
    <property type="component" value="Unassembled WGS sequence"/>
</dbReference>
<comment type="caution">
    <text evidence="6">The sequence shown here is derived from an EMBL/GenBank/DDBJ whole genome shotgun (WGS) entry which is preliminary data.</text>
</comment>
<name>A0A136PXC4_9ACTN</name>
<keyword evidence="7" id="KW-1185">Reference proteome</keyword>
<dbReference type="AlphaFoldDB" id="A0A136PXC4"/>
<dbReference type="EMBL" id="LRQV01000009">
    <property type="protein sequence ID" value="KXK63129.1"/>
    <property type="molecule type" value="Genomic_DNA"/>
</dbReference>
<feature type="domain" description="HTH tetR-type" evidence="5">
    <location>
        <begin position="11"/>
        <end position="69"/>
    </location>
</feature>
<dbReference type="GO" id="GO:0003700">
    <property type="term" value="F:DNA-binding transcription factor activity"/>
    <property type="evidence" value="ECO:0007669"/>
    <property type="project" value="TreeGrafter"/>
</dbReference>
<keyword evidence="3" id="KW-0804">Transcription</keyword>
<sequence>MVSSPESGSRTRTRQAILDAAIEVLGQNAAASLGEIATAAQVGRTTLHRYFPERSDLLAAVSAEGAARLRRADERARLDEGTGAAAFHRLCTEYFDLGGLLSLLFAEPQLITDPYWSEEGCDDDFVAMVARGHADGTIDPALPADWLQSTLWSQLYGGWSYLAEHDISRHEVLTLVTRTLTKAIAPPPPHDRAFTAPT</sequence>
<dbReference type="SUPFAM" id="SSF46689">
    <property type="entry name" value="Homeodomain-like"/>
    <property type="match status" value="1"/>
</dbReference>
<evidence type="ECO:0000259" key="5">
    <source>
        <dbReference type="PROSITE" id="PS50977"/>
    </source>
</evidence>
<proteinExistence type="predicted"/>
<dbReference type="InterPro" id="IPR009057">
    <property type="entry name" value="Homeodomain-like_sf"/>
</dbReference>
<evidence type="ECO:0000256" key="4">
    <source>
        <dbReference type="PROSITE-ProRule" id="PRU00335"/>
    </source>
</evidence>
<evidence type="ECO:0000313" key="6">
    <source>
        <dbReference type="EMBL" id="KXK63129.1"/>
    </source>
</evidence>
<dbReference type="Pfam" id="PF00440">
    <property type="entry name" value="TetR_N"/>
    <property type="match status" value="1"/>
</dbReference>
<accession>A0A136PXC4</accession>
<organism evidence="6 7">
    <name type="scientific">Micromonospora rosaria</name>
    <dbReference type="NCBI Taxonomy" id="47874"/>
    <lineage>
        <taxon>Bacteria</taxon>
        <taxon>Bacillati</taxon>
        <taxon>Actinomycetota</taxon>
        <taxon>Actinomycetes</taxon>
        <taxon>Micromonosporales</taxon>
        <taxon>Micromonosporaceae</taxon>
        <taxon>Micromonospora</taxon>
    </lineage>
</organism>
<protein>
    <recommendedName>
        <fullName evidence="5">HTH tetR-type domain-containing protein</fullName>
    </recommendedName>
</protein>